<comment type="caution">
    <text evidence="3">The sequence shown here is derived from an EMBL/GenBank/DDBJ whole genome shotgun (WGS) entry which is preliminary data.</text>
</comment>
<dbReference type="Proteomes" id="UP000529946">
    <property type="component" value="Unassembled WGS sequence"/>
</dbReference>
<protein>
    <submittedName>
        <fullName evidence="3">Uncharacterized protein</fullName>
    </submittedName>
</protein>
<keyword evidence="2" id="KW-0732">Signal</keyword>
<name>A0A7W6JGR8_9CAUL</name>
<feature type="region of interest" description="Disordered" evidence="1">
    <location>
        <begin position="26"/>
        <end position="67"/>
    </location>
</feature>
<feature type="compositionally biased region" description="Low complexity" evidence="1">
    <location>
        <begin position="26"/>
        <end position="45"/>
    </location>
</feature>
<organism evidence="3 4">
    <name type="scientific">Brevundimonas lenta</name>
    <dbReference type="NCBI Taxonomy" id="424796"/>
    <lineage>
        <taxon>Bacteria</taxon>
        <taxon>Pseudomonadati</taxon>
        <taxon>Pseudomonadota</taxon>
        <taxon>Alphaproteobacteria</taxon>
        <taxon>Caulobacterales</taxon>
        <taxon>Caulobacteraceae</taxon>
        <taxon>Brevundimonas</taxon>
    </lineage>
</organism>
<sequence length="311" mass="32085">MSKSKMLGLIAVAFATLFMAAEPALAAQPQQTRGEPGTTGPQTTEGGQGRTRRQQRGRAPAPNPEQLKASAQEQLTGASINCQVTEAVSPGRVGEANVYEAACATGPGYMILASTPPTIVNCLELAGTAAIARSRDPNADVGQQCVLPANQNGMAVISGWARDAGITCTVDEAVAIGKSNANNMIYEVGCAGATGYWLEQLATGWDVKDCFQVASSGATCRFTTNDEMNAVLQAKLTGTDAAACNVTQTRLMGQNANGKFYEVKCATDGEGFIARVNNEGVTQQVYPCATAQRIGGGCTLTPAPAAAPAAE</sequence>
<accession>A0A7W6JGR8</accession>
<gene>
    <name evidence="3" type="ORF">GGR12_002694</name>
</gene>
<evidence type="ECO:0000313" key="3">
    <source>
        <dbReference type="EMBL" id="MBB4083806.1"/>
    </source>
</evidence>
<dbReference type="RefSeq" id="WP_221212395.1">
    <property type="nucleotide sequence ID" value="NZ_BAAAER010000003.1"/>
</dbReference>
<evidence type="ECO:0000256" key="1">
    <source>
        <dbReference type="SAM" id="MobiDB-lite"/>
    </source>
</evidence>
<evidence type="ECO:0000313" key="4">
    <source>
        <dbReference type="Proteomes" id="UP000529946"/>
    </source>
</evidence>
<evidence type="ECO:0000256" key="2">
    <source>
        <dbReference type="SAM" id="SignalP"/>
    </source>
</evidence>
<feature type="signal peptide" evidence="2">
    <location>
        <begin position="1"/>
        <end position="26"/>
    </location>
</feature>
<reference evidence="3 4" key="1">
    <citation type="submission" date="2020-08" db="EMBL/GenBank/DDBJ databases">
        <title>Genomic Encyclopedia of Type Strains, Phase IV (KMG-IV): sequencing the most valuable type-strain genomes for metagenomic binning, comparative biology and taxonomic classification.</title>
        <authorList>
            <person name="Goeker M."/>
        </authorList>
    </citation>
    <scope>NUCLEOTIDE SEQUENCE [LARGE SCALE GENOMIC DNA]</scope>
    <source>
        <strain evidence="3 4">DSM 23960</strain>
    </source>
</reference>
<keyword evidence="4" id="KW-1185">Reference proteome</keyword>
<dbReference type="EMBL" id="JACIDM010000003">
    <property type="protein sequence ID" value="MBB4083806.1"/>
    <property type="molecule type" value="Genomic_DNA"/>
</dbReference>
<proteinExistence type="predicted"/>
<dbReference type="AlphaFoldDB" id="A0A7W6JGR8"/>
<feature type="chain" id="PRO_5031545977" evidence="2">
    <location>
        <begin position="27"/>
        <end position="311"/>
    </location>
</feature>